<protein>
    <submittedName>
        <fullName evidence="3">CHAT domain-containing protein</fullName>
    </submittedName>
</protein>
<feature type="signal peptide" evidence="1">
    <location>
        <begin position="1"/>
        <end position="38"/>
    </location>
</feature>
<dbReference type="Pfam" id="PF12770">
    <property type="entry name" value="CHAT"/>
    <property type="match status" value="1"/>
</dbReference>
<evidence type="ECO:0000313" key="3">
    <source>
        <dbReference type="EMBL" id="WZB90055.1"/>
    </source>
</evidence>
<reference evidence="3 4" key="1">
    <citation type="submission" date="2024-04" db="EMBL/GenBank/DDBJ databases">
        <title>Okeanomitos corallinicola gen. &amp; sp. nov. (Nostocales, Cyanobacteria), a new toxic marine heterocyst-forming cyanobacterium from a coral reef.</title>
        <authorList>
            <person name="Li H."/>
            <person name="Li R."/>
            <person name="Kang J."/>
            <person name="Hii K.S."/>
            <person name="Mohamed H.F."/>
            <person name="Xu X."/>
            <person name="Luo Z."/>
        </authorList>
    </citation>
    <scope>NUCLEOTIDE SEQUENCE [LARGE SCALE GENOMIC DNA]</scope>
    <source>
        <strain evidence="3 4">TIOX110</strain>
    </source>
</reference>
<sequence length="455" mass="51521">MFDKIKWKRVIVFALLFALVFVSTITSSLLLQSQSAYAVTDKDWDRFLQNKNFIEAVNEVEKHWKRDYDQYFGESLPSLSLMAEDIAQSLSNLAQQTDTKPAVVWIWPREKQLQLVIITPGQKPQIYSVKTADQETLLAVVKQLNVAVTSPSRRRTKAYLEPSQRLYTWMVKPLEYTLKKEKIDTILFCLGQGLRTLPIAALHDGNNFLVEKYSLARIPAFNLMKPGQIKKRSLQVLAMGASEFSQLESLPAVPVELSQITQDFAPNQRFINQEFTLKNFQAQRKNQNFEIIHLATHAEFNKGTPDQSYIQFWGNERISLDDIEKLQLDKPQVDLLVLSACRTALGDNEAELGFAGLTVKSGVKSVLASLWNVSDIGTLGLMNEFYQNLQNIPLKAKALQSAQIAMLKGEVGLKSGKLQGSNSSLQLPSELAELRDENFSHPYYWSAFTIIGNPW</sequence>
<evidence type="ECO:0000313" key="4">
    <source>
        <dbReference type="Proteomes" id="UP001483337"/>
    </source>
</evidence>
<dbReference type="Proteomes" id="UP001483337">
    <property type="component" value="Chromosome"/>
</dbReference>
<keyword evidence="4" id="KW-1185">Reference proteome</keyword>
<organism evidence="3 4">
    <name type="scientific">Okeanomitos corallinicola TIOX110</name>
    <dbReference type="NCBI Taxonomy" id="3133117"/>
    <lineage>
        <taxon>Bacteria</taxon>
        <taxon>Bacillati</taxon>
        <taxon>Cyanobacteriota</taxon>
        <taxon>Cyanophyceae</taxon>
        <taxon>Nostocales</taxon>
        <taxon>Aphanizomenonaceae</taxon>
        <taxon>Okeanomitos</taxon>
    </lineage>
</organism>
<proteinExistence type="predicted"/>
<dbReference type="EMBL" id="CP150886">
    <property type="protein sequence ID" value="WZB90055.1"/>
    <property type="molecule type" value="Genomic_DNA"/>
</dbReference>
<evidence type="ECO:0000259" key="2">
    <source>
        <dbReference type="Pfam" id="PF12770"/>
    </source>
</evidence>
<feature type="domain" description="CHAT" evidence="2">
    <location>
        <begin position="161"/>
        <end position="453"/>
    </location>
</feature>
<gene>
    <name evidence="3" type="ORF">WJM97_10355</name>
</gene>
<dbReference type="InterPro" id="IPR024983">
    <property type="entry name" value="CHAT_dom"/>
</dbReference>
<keyword evidence="1" id="KW-0732">Signal</keyword>
<dbReference type="RefSeq" id="WP_353932950.1">
    <property type="nucleotide sequence ID" value="NZ_CP150886.1"/>
</dbReference>
<evidence type="ECO:0000256" key="1">
    <source>
        <dbReference type="SAM" id="SignalP"/>
    </source>
</evidence>
<feature type="chain" id="PRO_5046135312" evidence="1">
    <location>
        <begin position="39"/>
        <end position="455"/>
    </location>
</feature>
<name>A0ABZ2V2N6_9CYAN</name>
<accession>A0ABZ2V2N6</accession>